<comment type="caution">
    <text evidence="2">The sequence shown here is derived from an EMBL/GenBank/DDBJ whole genome shotgun (WGS) entry which is preliminary data.</text>
</comment>
<feature type="chain" id="PRO_5017360994" description="Secreted protein" evidence="1">
    <location>
        <begin position="26"/>
        <end position="169"/>
    </location>
</feature>
<dbReference type="InParanoid" id="A0A395JLU5"/>
<dbReference type="RefSeq" id="WP_113954430.1">
    <property type="nucleotide sequence ID" value="NZ_QNRT01000002.1"/>
</dbReference>
<keyword evidence="3" id="KW-1185">Reference proteome</keyword>
<accession>A0A395JLU5</accession>
<name>A0A395JLU5_9GAMM</name>
<organism evidence="2 3">
    <name type="scientific">Arenicella xantha</name>
    <dbReference type="NCBI Taxonomy" id="644221"/>
    <lineage>
        <taxon>Bacteria</taxon>
        <taxon>Pseudomonadati</taxon>
        <taxon>Pseudomonadota</taxon>
        <taxon>Gammaproteobacteria</taxon>
        <taxon>Arenicellales</taxon>
        <taxon>Arenicellaceae</taxon>
        <taxon>Arenicella</taxon>
    </lineage>
</organism>
<dbReference type="Proteomes" id="UP000253083">
    <property type="component" value="Unassembled WGS sequence"/>
</dbReference>
<reference evidence="2 3" key="1">
    <citation type="submission" date="2018-06" db="EMBL/GenBank/DDBJ databases">
        <title>Genomic Encyclopedia of Type Strains, Phase IV (KMG-IV): sequencing the most valuable type-strain genomes for metagenomic binning, comparative biology and taxonomic classification.</title>
        <authorList>
            <person name="Goeker M."/>
        </authorList>
    </citation>
    <scope>NUCLEOTIDE SEQUENCE [LARGE SCALE GENOMIC DNA]</scope>
    <source>
        <strain evidence="2 3">DSM 24032</strain>
    </source>
</reference>
<protein>
    <recommendedName>
        <fullName evidence="4">Secreted protein</fullName>
    </recommendedName>
</protein>
<proteinExistence type="predicted"/>
<feature type="signal peptide" evidence="1">
    <location>
        <begin position="1"/>
        <end position="25"/>
    </location>
</feature>
<gene>
    <name evidence="2" type="ORF">DFR28_1021113</name>
</gene>
<evidence type="ECO:0000313" key="2">
    <source>
        <dbReference type="EMBL" id="RBP51681.1"/>
    </source>
</evidence>
<sequence>MTIKNSFLPYLSLVVLFASMGNAQARVESLFLERVVTDGRDNFYEVAIKCNKDNEKRKILRETSLQTPWCTRGSNSICNDDKYKLARQLCAETDTEQTPSPSQLVDNQEIKPAQISAVIENQSSAINVKELRAELLLIEEQRILIEQRRIELSMRELELKRSSLVVSQP</sequence>
<evidence type="ECO:0000313" key="3">
    <source>
        <dbReference type="Proteomes" id="UP000253083"/>
    </source>
</evidence>
<evidence type="ECO:0000256" key="1">
    <source>
        <dbReference type="SAM" id="SignalP"/>
    </source>
</evidence>
<evidence type="ECO:0008006" key="4">
    <source>
        <dbReference type="Google" id="ProtNLM"/>
    </source>
</evidence>
<dbReference type="AlphaFoldDB" id="A0A395JLU5"/>
<dbReference type="EMBL" id="QNRT01000002">
    <property type="protein sequence ID" value="RBP51681.1"/>
    <property type="molecule type" value="Genomic_DNA"/>
</dbReference>
<keyword evidence="1" id="KW-0732">Signal</keyword>